<dbReference type="GO" id="GO:0042597">
    <property type="term" value="C:periplasmic space"/>
    <property type="evidence" value="ECO:0007669"/>
    <property type="project" value="UniProtKB-SubCell"/>
</dbReference>
<dbReference type="Pfam" id="PF13144">
    <property type="entry name" value="ChapFlgA"/>
    <property type="match status" value="1"/>
</dbReference>
<dbReference type="NCBIfam" id="TIGR03170">
    <property type="entry name" value="flgA_cterm"/>
    <property type="match status" value="1"/>
</dbReference>
<dbReference type="Proteomes" id="UP000542776">
    <property type="component" value="Unassembled WGS sequence"/>
</dbReference>
<evidence type="ECO:0000256" key="1">
    <source>
        <dbReference type="RuleBase" id="RU362063"/>
    </source>
</evidence>
<keyword evidence="1" id="KW-1005">Bacterial flagellum biogenesis</keyword>
<dbReference type="RefSeq" id="WP_183197024.1">
    <property type="nucleotide sequence ID" value="NZ_JACIEK010000001.1"/>
</dbReference>
<dbReference type="InterPro" id="IPR017585">
    <property type="entry name" value="SAF_FlgA"/>
</dbReference>
<dbReference type="PROSITE" id="PS51318">
    <property type="entry name" value="TAT"/>
    <property type="match status" value="1"/>
</dbReference>
<keyword evidence="4" id="KW-1185">Reference proteome</keyword>
<keyword evidence="1" id="KW-0732">Signal</keyword>
<evidence type="ECO:0000313" key="3">
    <source>
        <dbReference type="EMBL" id="MBB3996407.1"/>
    </source>
</evidence>
<keyword evidence="3" id="KW-0969">Cilium</keyword>
<comment type="function">
    <text evidence="1">Involved in the assembly process of the P-ring formation. It may associate with FlgF on the rod constituting a structure essential for the P-ring assembly or may act as a modulator protein for the P-ring assembly.</text>
</comment>
<gene>
    <name evidence="3" type="ORF">GGR04_000228</name>
</gene>
<proteinExistence type="inferred from homology"/>
<sequence length="164" mass="17090">MNRLSRRSTTRVSSRAAGLALALAGGLLPVAAAAADLDLPVPTSVVYPGQVVLDRGVMPMRFTVPGDRLSAYVVEEGMLKDRLARRTLLPNQPILLSDLKSPNAVTVGVPTTLIYREDGLLITGLGTPLQSAGAGEAVRVRNVDSGVTISGVASEDGTIEVSSR</sequence>
<dbReference type="Gene3D" id="2.30.30.760">
    <property type="match status" value="1"/>
</dbReference>
<feature type="domain" description="Flagella basal body P-ring formation protein FlgA SAF" evidence="2">
    <location>
        <begin position="78"/>
        <end position="161"/>
    </location>
</feature>
<dbReference type="InterPro" id="IPR039246">
    <property type="entry name" value="Flagellar_FlgA"/>
</dbReference>
<dbReference type="GO" id="GO:0044780">
    <property type="term" value="P:bacterial-type flagellum assembly"/>
    <property type="evidence" value="ECO:0007669"/>
    <property type="project" value="InterPro"/>
</dbReference>
<comment type="similarity">
    <text evidence="1">Belongs to the FlgA family.</text>
</comment>
<evidence type="ECO:0000259" key="2">
    <source>
        <dbReference type="Pfam" id="PF13144"/>
    </source>
</evidence>
<name>A0A7W6H2T2_9HYPH</name>
<dbReference type="PANTHER" id="PTHR36307">
    <property type="entry name" value="FLAGELLA BASAL BODY P-RING FORMATION PROTEIN FLGA"/>
    <property type="match status" value="1"/>
</dbReference>
<evidence type="ECO:0000313" key="4">
    <source>
        <dbReference type="Proteomes" id="UP000542776"/>
    </source>
</evidence>
<keyword evidence="3" id="KW-0966">Cell projection</keyword>
<reference evidence="3 4" key="1">
    <citation type="submission" date="2020-08" db="EMBL/GenBank/DDBJ databases">
        <title>Genomic Encyclopedia of Type Strains, Phase IV (KMG-IV): sequencing the most valuable type-strain genomes for metagenomic binning, comparative biology and taxonomic classification.</title>
        <authorList>
            <person name="Goeker M."/>
        </authorList>
    </citation>
    <scope>NUCLEOTIDE SEQUENCE [LARGE SCALE GENOMIC DNA]</scope>
    <source>
        <strain evidence="3 4">DSM 102238</strain>
    </source>
</reference>
<comment type="subcellular location">
    <subcellularLocation>
        <location evidence="1">Periplasm</location>
    </subcellularLocation>
</comment>
<dbReference type="AlphaFoldDB" id="A0A7W6H2T2"/>
<protein>
    <recommendedName>
        <fullName evidence="1">Flagella basal body P-ring formation protein FlgA</fullName>
    </recommendedName>
</protein>
<organism evidence="3 4">
    <name type="scientific">Aureimonas pseudogalii</name>
    <dbReference type="NCBI Taxonomy" id="1744844"/>
    <lineage>
        <taxon>Bacteria</taxon>
        <taxon>Pseudomonadati</taxon>
        <taxon>Pseudomonadota</taxon>
        <taxon>Alphaproteobacteria</taxon>
        <taxon>Hyphomicrobiales</taxon>
        <taxon>Aurantimonadaceae</taxon>
        <taxon>Aureimonas</taxon>
    </lineage>
</organism>
<keyword evidence="3" id="KW-0282">Flagellum</keyword>
<feature type="chain" id="PRO_5031607399" description="Flagella basal body P-ring formation protein FlgA" evidence="1">
    <location>
        <begin position="35"/>
        <end position="164"/>
    </location>
</feature>
<keyword evidence="1" id="KW-0574">Periplasm</keyword>
<comment type="caution">
    <text evidence="3">The sequence shown here is derived from an EMBL/GenBank/DDBJ whole genome shotgun (WGS) entry which is preliminary data.</text>
</comment>
<accession>A0A7W6H2T2</accession>
<dbReference type="PANTHER" id="PTHR36307:SF1">
    <property type="entry name" value="FLAGELLA BASAL BODY P-RING FORMATION PROTEIN FLGA"/>
    <property type="match status" value="1"/>
</dbReference>
<dbReference type="InterPro" id="IPR006311">
    <property type="entry name" value="TAT_signal"/>
</dbReference>
<feature type="signal peptide" evidence="1">
    <location>
        <begin position="1"/>
        <end position="34"/>
    </location>
</feature>
<dbReference type="EMBL" id="JACIEK010000001">
    <property type="protein sequence ID" value="MBB3996407.1"/>
    <property type="molecule type" value="Genomic_DNA"/>
</dbReference>